<dbReference type="eggNOG" id="COG1051">
    <property type="taxonomic scope" value="Bacteria"/>
</dbReference>
<proteinExistence type="predicted"/>
<dbReference type="InterPro" id="IPR015797">
    <property type="entry name" value="NUDIX_hydrolase-like_dom_sf"/>
</dbReference>
<dbReference type="STRING" id="1869.MB27_27380"/>
<organism evidence="2 3">
    <name type="scientific">Actinoplanes utahensis</name>
    <dbReference type="NCBI Taxonomy" id="1869"/>
    <lineage>
        <taxon>Bacteria</taxon>
        <taxon>Bacillati</taxon>
        <taxon>Actinomycetota</taxon>
        <taxon>Actinomycetes</taxon>
        <taxon>Micromonosporales</taxon>
        <taxon>Micromonosporaceae</taxon>
        <taxon>Actinoplanes</taxon>
    </lineage>
</organism>
<dbReference type="EMBL" id="JRTT01000039">
    <property type="protein sequence ID" value="KHD74631.1"/>
    <property type="molecule type" value="Genomic_DNA"/>
</dbReference>
<dbReference type="InterPro" id="IPR054105">
    <property type="entry name" value="WHD_NrtR"/>
</dbReference>
<reference evidence="2 3" key="1">
    <citation type="submission" date="2014-10" db="EMBL/GenBank/DDBJ databases">
        <title>Draft genome sequence of Actinoplanes utahensis NRRL 12052.</title>
        <authorList>
            <person name="Velasco-Bucheli B."/>
            <person name="del Cerro C."/>
            <person name="Hormigo D."/>
            <person name="Garcia J.L."/>
            <person name="Acebal C."/>
            <person name="Arroyo M."/>
            <person name="de la Mata I."/>
        </authorList>
    </citation>
    <scope>NUCLEOTIDE SEQUENCE [LARGE SCALE GENOMIC DNA]</scope>
    <source>
        <strain evidence="2 3">NRRL 12052</strain>
    </source>
</reference>
<dbReference type="SUPFAM" id="SSF46785">
    <property type="entry name" value="Winged helix' DNA-binding domain"/>
    <property type="match status" value="1"/>
</dbReference>
<evidence type="ECO:0000313" key="2">
    <source>
        <dbReference type="EMBL" id="KHD74631.1"/>
    </source>
</evidence>
<dbReference type="Gene3D" id="3.90.79.10">
    <property type="entry name" value="Nucleoside Triphosphate Pyrophosphohydrolase"/>
    <property type="match status" value="1"/>
</dbReference>
<dbReference type="Pfam" id="PF00293">
    <property type="entry name" value="NUDIX"/>
    <property type="match status" value="1"/>
</dbReference>
<sequence length="232" mass="25408">MTSREHAVLRLALDLAILTVRDNALQVLTITRGNAPFRSRPALPGGFLRDGEDLLAAAVRELREETALDGEPMHLEQLSAYGAPERDPRGRVVSVAYLAIVPDPPDPEPGSDAASAAWMPVARVRGRLAFDHDQILDDAVERVRSRLEFTTLATAFCGSTFTIGDIRNVYEVVWGRALDPRNFNRKVINTVGFVEPTGQKRIPHLGRPAVLYRHGGQKALNPPILRSHAAAA</sequence>
<dbReference type="GO" id="GO:0016787">
    <property type="term" value="F:hydrolase activity"/>
    <property type="evidence" value="ECO:0007669"/>
    <property type="project" value="UniProtKB-KW"/>
</dbReference>
<feature type="domain" description="Nudix hydrolase" evidence="1">
    <location>
        <begin position="8"/>
        <end position="141"/>
    </location>
</feature>
<dbReference type="InterPro" id="IPR036388">
    <property type="entry name" value="WH-like_DNA-bd_sf"/>
</dbReference>
<evidence type="ECO:0000259" key="1">
    <source>
        <dbReference type="PROSITE" id="PS51462"/>
    </source>
</evidence>
<dbReference type="PROSITE" id="PS51462">
    <property type="entry name" value="NUDIX"/>
    <property type="match status" value="1"/>
</dbReference>
<protein>
    <submittedName>
        <fullName evidence="2">NUDIX hydrolase</fullName>
    </submittedName>
</protein>
<dbReference type="Proteomes" id="UP000054537">
    <property type="component" value="Unassembled WGS sequence"/>
</dbReference>
<dbReference type="InterPro" id="IPR036390">
    <property type="entry name" value="WH_DNA-bd_sf"/>
</dbReference>
<dbReference type="AlphaFoldDB" id="A0A0A6UGP6"/>
<dbReference type="CDD" id="cd18873">
    <property type="entry name" value="NUDIX_NadM_like"/>
    <property type="match status" value="1"/>
</dbReference>
<dbReference type="Gene3D" id="1.10.10.10">
    <property type="entry name" value="Winged helix-like DNA-binding domain superfamily/Winged helix DNA-binding domain"/>
    <property type="match status" value="1"/>
</dbReference>
<dbReference type="Pfam" id="PF21906">
    <property type="entry name" value="WHD_NrtR"/>
    <property type="match status" value="1"/>
</dbReference>
<dbReference type="PANTHER" id="PTHR43736:SF4">
    <property type="entry name" value="SLR1690 PROTEIN"/>
    <property type="match status" value="1"/>
</dbReference>
<dbReference type="SUPFAM" id="SSF55811">
    <property type="entry name" value="Nudix"/>
    <property type="match status" value="1"/>
</dbReference>
<keyword evidence="3" id="KW-1185">Reference proteome</keyword>
<evidence type="ECO:0000313" key="3">
    <source>
        <dbReference type="Proteomes" id="UP000054537"/>
    </source>
</evidence>
<comment type="caution">
    <text evidence="2">The sequence shown here is derived from an EMBL/GenBank/DDBJ whole genome shotgun (WGS) entry which is preliminary data.</text>
</comment>
<accession>A0A0A6UGP6</accession>
<name>A0A0A6UGP6_ACTUT</name>
<dbReference type="InterPro" id="IPR000086">
    <property type="entry name" value="NUDIX_hydrolase_dom"/>
</dbReference>
<gene>
    <name evidence="2" type="ORF">MB27_27380</name>
</gene>
<dbReference type="RefSeq" id="WP_043529040.1">
    <property type="nucleotide sequence ID" value="NZ_BAABKU010000010.1"/>
</dbReference>
<dbReference type="OrthoDB" id="9786141at2"/>
<keyword evidence="2" id="KW-0378">Hydrolase</keyword>
<dbReference type="PANTHER" id="PTHR43736">
    <property type="entry name" value="ADP-RIBOSE PYROPHOSPHATASE"/>
    <property type="match status" value="1"/>
</dbReference>